<dbReference type="AlphaFoldDB" id="A0A0J6HLA1"/>
<proteinExistence type="inferred from homology"/>
<gene>
    <name evidence="6" type="ORF">F7R14_18325</name>
    <name evidence="7" type="ORF">SAMN04490191_3739</name>
</gene>
<dbReference type="SUPFAM" id="SSF53850">
    <property type="entry name" value="Periplasmic binding protein-like II"/>
    <property type="match status" value="1"/>
</dbReference>
<dbReference type="PANTHER" id="PTHR30537">
    <property type="entry name" value="HTH-TYPE TRANSCRIPTIONAL REGULATOR"/>
    <property type="match status" value="1"/>
</dbReference>
<dbReference type="InterPro" id="IPR058163">
    <property type="entry name" value="LysR-type_TF_proteobact-type"/>
</dbReference>
<dbReference type="Gene3D" id="3.40.190.290">
    <property type="match status" value="1"/>
</dbReference>
<feature type="domain" description="HTH lysR-type" evidence="5">
    <location>
        <begin position="7"/>
        <end position="63"/>
    </location>
</feature>
<keyword evidence="2" id="KW-0805">Transcription regulation</keyword>
<evidence type="ECO:0000313" key="8">
    <source>
        <dbReference type="Proteomes" id="UP000182814"/>
    </source>
</evidence>
<dbReference type="RefSeq" id="WP_048392886.1">
    <property type="nucleotide sequence ID" value="NZ_JYLB01000001.1"/>
</dbReference>
<evidence type="ECO:0000256" key="4">
    <source>
        <dbReference type="ARBA" id="ARBA00023163"/>
    </source>
</evidence>
<dbReference type="InterPro" id="IPR000847">
    <property type="entry name" value="LysR_HTH_N"/>
</dbReference>
<protein>
    <submittedName>
        <fullName evidence="7">DNA-binding transcriptional regulator, LysR family</fullName>
    </submittedName>
    <submittedName>
        <fullName evidence="6">LysR family transcriptional regulator</fullName>
    </submittedName>
</protein>
<dbReference type="GO" id="GO:0006351">
    <property type="term" value="P:DNA-templated transcription"/>
    <property type="evidence" value="ECO:0007669"/>
    <property type="project" value="TreeGrafter"/>
</dbReference>
<keyword evidence="4" id="KW-0804">Transcription</keyword>
<organism evidence="7 8">
    <name type="scientific">Pseudomonas lini</name>
    <dbReference type="NCBI Taxonomy" id="163011"/>
    <lineage>
        <taxon>Bacteria</taxon>
        <taxon>Pseudomonadati</taxon>
        <taxon>Pseudomonadota</taxon>
        <taxon>Gammaproteobacteria</taxon>
        <taxon>Pseudomonadales</taxon>
        <taxon>Pseudomonadaceae</taxon>
        <taxon>Pseudomonas</taxon>
    </lineage>
</organism>
<dbReference type="InterPro" id="IPR036388">
    <property type="entry name" value="WH-like_DNA-bd_sf"/>
</dbReference>
<evidence type="ECO:0000256" key="3">
    <source>
        <dbReference type="ARBA" id="ARBA00023125"/>
    </source>
</evidence>
<evidence type="ECO:0000259" key="5">
    <source>
        <dbReference type="PROSITE" id="PS50931"/>
    </source>
</evidence>
<dbReference type="PROSITE" id="PS50931">
    <property type="entry name" value="HTH_LYSR"/>
    <property type="match status" value="1"/>
</dbReference>
<dbReference type="FunFam" id="1.10.10.10:FF:000001">
    <property type="entry name" value="LysR family transcriptional regulator"/>
    <property type="match status" value="1"/>
</dbReference>
<dbReference type="GO" id="GO:0043565">
    <property type="term" value="F:sequence-specific DNA binding"/>
    <property type="evidence" value="ECO:0007669"/>
    <property type="project" value="TreeGrafter"/>
</dbReference>
<dbReference type="InterPro" id="IPR005119">
    <property type="entry name" value="LysR_subst-bd"/>
</dbReference>
<dbReference type="SUPFAM" id="SSF46785">
    <property type="entry name" value="Winged helix' DNA-binding domain"/>
    <property type="match status" value="1"/>
</dbReference>
<accession>A0A0J6HLA1</accession>
<evidence type="ECO:0000313" key="6">
    <source>
        <dbReference type="EMBL" id="KAB0502605.1"/>
    </source>
</evidence>
<name>A0A0J6HLA1_9PSED</name>
<reference evidence="8" key="1">
    <citation type="submission" date="2016-10" db="EMBL/GenBank/DDBJ databases">
        <authorList>
            <person name="Varghese N."/>
            <person name="Submissions S."/>
        </authorList>
    </citation>
    <scope>NUCLEOTIDE SEQUENCE [LARGE SCALE GENOMIC DNA]</scope>
    <source>
        <strain evidence="8">BS3782</strain>
    </source>
</reference>
<keyword evidence="3 7" id="KW-0238">DNA-binding</keyword>
<dbReference type="EMBL" id="LT629746">
    <property type="protein sequence ID" value="SDT27501.1"/>
    <property type="molecule type" value="Genomic_DNA"/>
</dbReference>
<keyword evidence="8" id="KW-1185">Reference proteome</keyword>
<dbReference type="Pfam" id="PF03466">
    <property type="entry name" value="LysR_substrate"/>
    <property type="match status" value="1"/>
</dbReference>
<evidence type="ECO:0000313" key="7">
    <source>
        <dbReference type="EMBL" id="SDT27501.1"/>
    </source>
</evidence>
<evidence type="ECO:0000256" key="2">
    <source>
        <dbReference type="ARBA" id="ARBA00023015"/>
    </source>
</evidence>
<dbReference type="Proteomes" id="UP000434925">
    <property type="component" value="Unassembled WGS sequence"/>
</dbReference>
<dbReference type="Pfam" id="PF00126">
    <property type="entry name" value="HTH_1"/>
    <property type="match status" value="1"/>
</dbReference>
<reference evidence="7" key="2">
    <citation type="submission" date="2016-10" db="EMBL/GenBank/DDBJ databases">
        <authorList>
            <person name="de Groot N.N."/>
        </authorList>
    </citation>
    <scope>NUCLEOTIDE SEQUENCE [LARGE SCALE GENOMIC DNA]</scope>
    <source>
        <strain evidence="7">BS3782</strain>
    </source>
</reference>
<dbReference type="PANTHER" id="PTHR30537:SF1">
    <property type="entry name" value="HTH-TYPE TRANSCRIPTIONAL REGULATOR PGRR"/>
    <property type="match status" value="1"/>
</dbReference>
<dbReference type="CDD" id="cd08474">
    <property type="entry name" value="PBP2_CrgA_like_5"/>
    <property type="match status" value="1"/>
</dbReference>
<dbReference type="GO" id="GO:0003700">
    <property type="term" value="F:DNA-binding transcription factor activity"/>
    <property type="evidence" value="ECO:0007669"/>
    <property type="project" value="InterPro"/>
</dbReference>
<reference evidence="6 9" key="3">
    <citation type="submission" date="2019-09" db="EMBL/GenBank/DDBJ databases">
        <title>Draft genome sequences of 48 bacterial type strains from the CCUG.</title>
        <authorList>
            <person name="Tunovic T."/>
            <person name="Pineiro-Iglesias B."/>
            <person name="Unosson C."/>
            <person name="Inganas E."/>
            <person name="Ohlen M."/>
            <person name="Cardew S."/>
            <person name="Jensie-Markopoulos S."/>
            <person name="Salva-Serra F."/>
            <person name="Jaen-Luchoro D."/>
            <person name="Karlsson R."/>
            <person name="Svensson-Stadler L."/>
            <person name="Chun J."/>
            <person name="Moore E."/>
        </authorList>
    </citation>
    <scope>NUCLEOTIDE SEQUENCE [LARGE SCALE GENOMIC DNA]</scope>
    <source>
        <strain evidence="6 9">CCUG 51522</strain>
    </source>
</reference>
<dbReference type="Gene3D" id="1.10.10.10">
    <property type="entry name" value="Winged helix-like DNA-binding domain superfamily/Winged helix DNA-binding domain"/>
    <property type="match status" value="1"/>
</dbReference>
<dbReference type="Proteomes" id="UP000182814">
    <property type="component" value="Chromosome I"/>
</dbReference>
<sequence>MQLTRANFGDFIYFLAVARHSSFSRAGVEVGISASALSHAIKGLEARLGVRLLNRTTRSVTLTAAGEELLALISEPVDKIDQAIELLNKFRDEPTGRIRLNVFSDAALLLLAPVLSTFAHRYPDIEVEVSTTNSMVDIVEGGFDAGIRYGATVPEGMIAQSLSPPVRWVVVGTPDYLDRCGMPLHPEDLKQHSCLRFRLGNGRMYNWEFEREGEKLEIPVSGNVVLDETRMMLAMVTQGAGLTYCAEPIVAPLIAEGTLQVVLEDWVSVGPGFHIYYSSYRQVPITLRLLIDLIRELRPLG</sequence>
<comment type="similarity">
    <text evidence="1">Belongs to the LysR transcriptional regulatory family.</text>
</comment>
<evidence type="ECO:0000256" key="1">
    <source>
        <dbReference type="ARBA" id="ARBA00009437"/>
    </source>
</evidence>
<dbReference type="EMBL" id="VZPO01000007">
    <property type="protein sequence ID" value="KAB0502605.1"/>
    <property type="molecule type" value="Genomic_DNA"/>
</dbReference>
<dbReference type="PATRIC" id="fig|163011.3.peg.1226"/>
<evidence type="ECO:0000313" key="9">
    <source>
        <dbReference type="Proteomes" id="UP000434925"/>
    </source>
</evidence>
<dbReference type="InterPro" id="IPR036390">
    <property type="entry name" value="WH_DNA-bd_sf"/>
</dbReference>